<dbReference type="InterPro" id="IPR024079">
    <property type="entry name" value="MetalloPept_cat_dom_sf"/>
</dbReference>
<evidence type="ECO:0000313" key="2">
    <source>
        <dbReference type="EMBL" id="RTR37934.1"/>
    </source>
</evidence>
<dbReference type="EMBL" id="RXNU01000008">
    <property type="protein sequence ID" value="RTR37934.1"/>
    <property type="molecule type" value="Genomic_DNA"/>
</dbReference>
<dbReference type="RefSeq" id="WP_126521105.1">
    <property type="nucleotide sequence ID" value="NZ_RXNU01000008.1"/>
</dbReference>
<dbReference type="AlphaFoldDB" id="A0A3S0J4R5"/>
<dbReference type="PANTHER" id="PTHR38478">
    <property type="entry name" value="PEPTIDASE M1A AND M12B"/>
    <property type="match status" value="1"/>
</dbReference>
<dbReference type="GO" id="GO:0008237">
    <property type="term" value="F:metallopeptidase activity"/>
    <property type="evidence" value="ECO:0007669"/>
    <property type="project" value="InterPro"/>
</dbReference>
<sequence length="1154" mass="128928">MNKSMLCLAITGAWALTGCGAGEEPYKELPKDEKQITTADIDKAGERQYLYIRSVGKAPRYAASIRGFSQGTPKLVTLRKTANGIQVRQIDRDAIGLDHDSRYDDEYNEAPVLTIPGKYIDYKCTEDRWRECINVEEENKDADLKWQDKNYFVPDFAETKIAELGINDLFMFGQCVTETEDPRLVNSGDWKGYEMDLAKGVINFEIEHTYQAEPQCLNKFYNGSLDNLSFTSTEYISIVAIDELANKDYQAIPYSPNENGTYGFFTSDHSYRDATDSSGVDGYVRTYMNRVDPTKKTLTYYLSNNFFLPKNKPYLDAAHQTITALNIENKLYKTGFPELVIEQALDKRHGDLRYSNITLFDEPLDNGLAGYGPSAANPATGEIVSARVNQYSSNLKQGAVRYYRQVRLDYNRGKLDASSAAELTGVPYSSTATATEVKVSGTSADSGMFAKPETALEVAASALPKFPVDNTFENLLEFDADTQAFWSENSMMHVDTVFAEGGKNRELPRGVKDHEINWKNPSLWVDGNIGNELIAFEDMPISLQDELTTQLAAQAFAGTLSHELGHTFGLRHNFSGSTDADNTFSEAELKALNDQFSAAGYPNLTAKAEFSSQMDYNVNRFATMLQPYDLAALRFGYAREVELKGEPETATQFVSLKEEDEKRRQELIDGNVNGDTRFGALYNIAQQHDLRSYSFCTDGHVSLNSNCNRGDAGENLNDIAQFYIDKYNDSYETANLRHNRQTLFEDHTLSYTVGRKRRFDEIRQFVEDISSLENIFGLPENYFVEPCKDDSATAWYCSNQRALNNAAQFFLTLAGENDASVDVTFKMVEDGSVAMRKSYNFAELLAQYRFKSGDMKAKLEPGEVISKFSDSPEALKDLILNYAINPSFHDKLDMDVAFSGRLLNGIKVPASSPNHPYVNERDVLGVWPDKLLAVRALVSRTTARSTTGRGYKALVDLPEVGNDFKDMLCKMVMGDGPGLTNGGTALFVESCGASGKLNELLPNYVDFATQSIEPLPNYDRMVSRYFGFDTVNGQPKGKSNLLELMLRQVVLASVDSDYQGEQKARIWREYVGIHLAGPALDSQAEIKLNGRIYVATSENTLAMNLITRIQSVEAFIESNPGSMDIKLTAGTVGEILNGQLERDRLVLTYLPVLY</sequence>
<dbReference type="InterPro" id="IPR032534">
    <property type="entry name" value="EcxA_zinc-bd"/>
</dbReference>
<dbReference type="OrthoDB" id="9776599at2"/>
<dbReference type="Pfam" id="PF16313">
    <property type="entry name" value="DUF4953"/>
    <property type="match status" value="1"/>
</dbReference>
<protein>
    <recommendedName>
        <fullName evidence="1">EcxA zinc-binding domain-containing protein</fullName>
    </recommendedName>
</protein>
<name>A0A3S0J4R5_9GAMM</name>
<dbReference type="PROSITE" id="PS51257">
    <property type="entry name" value="PROKAR_LIPOPROTEIN"/>
    <property type="match status" value="1"/>
</dbReference>
<dbReference type="PANTHER" id="PTHR38478:SF1">
    <property type="entry name" value="ZINC DEPENDENT METALLOPROTEASE DOMAIN LIPOPROTEIN"/>
    <property type="match status" value="1"/>
</dbReference>
<gene>
    <name evidence="2" type="ORF">EKG38_15295</name>
</gene>
<evidence type="ECO:0000313" key="3">
    <source>
        <dbReference type="Proteomes" id="UP000267448"/>
    </source>
</evidence>
<feature type="domain" description="EcxA zinc-binding" evidence="1">
    <location>
        <begin position="546"/>
        <end position="642"/>
    </location>
</feature>
<comment type="caution">
    <text evidence="2">The sequence shown here is derived from an EMBL/GenBank/DDBJ whole genome shotgun (WGS) entry which is preliminary data.</text>
</comment>
<organism evidence="2 3">
    <name type="scientific">Shewanella canadensis</name>
    <dbReference type="NCBI Taxonomy" id="271096"/>
    <lineage>
        <taxon>Bacteria</taxon>
        <taxon>Pseudomonadati</taxon>
        <taxon>Pseudomonadota</taxon>
        <taxon>Gammaproteobacteria</taxon>
        <taxon>Alteromonadales</taxon>
        <taxon>Shewanellaceae</taxon>
        <taxon>Shewanella</taxon>
    </lineage>
</organism>
<keyword evidence="3" id="KW-1185">Reference proteome</keyword>
<proteinExistence type="predicted"/>
<reference evidence="2 3" key="1">
    <citation type="submission" date="2018-12" db="EMBL/GenBank/DDBJ databases">
        <authorList>
            <person name="Yu L."/>
        </authorList>
    </citation>
    <scope>NUCLEOTIDE SEQUENCE [LARGE SCALE GENOMIC DNA]</scope>
    <source>
        <strain evidence="2 3">HAW-EB2</strain>
    </source>
</reference>
<accession>A0A3S0J4R5</accession>
<dbReference type="SUPFAM" id="SSF55486">
    <property type="entry name" value="Metalloproteases ('zincins'), catalytic domain"/>
    <property type="match status" value="1"/>
</dbReference>
<dbReference type="Proteomes" id="UP000267448">
    <property type="component" value="Unassembled WGS sequence"/>
</dbReference>
<evidence type="ECO:0000259" key="1">
    <source>
        <dbReference type="Pfam" id="PF16313"/>
    </source>
</evidence>
<dbReference type="Gene3D" id="3.40.390.10">
    <property type="entry name" value="Collagenase (Catalytic Domain)"/>
    <property type="match status" value="1"/>
</dbReference>